<dbReference type="InterPro" id="IPR041916">
    <property type="entry name" value="Anti_sigma_zinc_sf"/>
</dbReference>
<dbReference type="AlphaFoldDB" id="A0A5B9VZ76"/>
<dbReference type="Proteomes" id="UP000324233">
    <property type="component" value="Chromosome"/>
</dbReference>
<keyword evidence="2" id="KW-1185">Reference proteome</keyword>
<dbReference type="KEGG" id="agv:OJF2_21560"/>
<proteinExistence type="predicted"/>
<organism evidence="1 2">
    <name type="scientific">Aquisphaera giovannonii</name>
    <dbReference type="NCBI Taxonomy" id="406548"/>
    <lineage>
        <taxon>Bacteria</taxon>
        <taxon>Pseudomonadati</taxon>
        <taxon>Planctomycetota</taxon>
        <taxon>Planctomycetia</taxon>
        <taxon>Isosphaerales</taxon>
        <taxon>Isosphaeraceae</taxon>
        <taxon>Aquisphaera</taxon>
    </lineage>
</organism>
<accession>A0A5B9VZ76</accession>
<dbReference type="Gene3D" id="1.10.10.1320">
    <property type="entry name" value="Anti-sigma factor, zinc-finger domain"/>
    <property type="match status" value="1"/>
</dbReference>
<reference evidence="1 2" key="1">
    <citation type="submission" date="2019-08" db="EMBL/GenBank/DDBJ databases">
        <title>Deep-cultivation of Planctomycetes and their phenomic and genomic characterization uncovers novel biology.</title>
        <authorList>
            <person name="Wiegand S."/>
            <person name="Jogler M."/>
            <person name="Boedeker C."/>
            <person name="Pinto D."/>
            <person name="Vollmers J."/>
            <person name="Rivas-Marin E."/>
            <person name="Kohn T."/>
            <person name="Peeters S.H."/>
            <person name="Heuer A."/>
            <person name="Rast P."/>
            <person name="Oberbeckmann S."/>
            <person name="Bunk B."/>
            <person name="Jeske O."/>
            <person name="Meyerdierks A."/>
            <person name="Storesund J.E."/>
            <person name="Kallscheuer N."/>
            <person name="Luecker S."/>
            <person name="Lage O.M."/>
            <person name="Pohl T."/>
            <person name="Merkel B.J."/>
            <person name="Hornburger P."/>
            <person name="Mueller R.-W."/>
            <person name="Bruemmer F."/>
            <person name="Labrenz M."/>
            <person name="Spormann A.M."/>
            <person name="Op den Camp H."/>
            <person name="Overmann J."/>
            <person name="Amann R."/>
            <person name="Jetten M.S.M."/>
            <person name="Mascher T."/>
            <person name="Medema M.H."/>
            <person name="Devos D.P."/>
            <person name="Kaster A.-K."/>
            <person name="Ovreas L."/>
            <person name="Rohde M."/>
            <person name="Galperin M.Y."/>
            <person name="Jogler C."/>
        </authorList>
    </citation>
    <scope>NUCLEOTIDE SEQUENCE [LARGE SCALE GENOMIC DNA]</scope>
    <source>
        <strain evidence="1 2">OJF2</strain>
    </source>
</reference>
<dbReference type="OrthoDB" id="212532at2"/>
<dbReference type="RefSeq" id="WP_148593673.1">
    <property type="nucleotide sequence ID" value="NZ_CP042997.1"/>
</dbReference>
<sequence length="165" mass="18648">MQPGPEQRLSPEERGNLTAYLDGELAEIEARSIATKLSLSQTARRELDSLKRTWELLERLPRPPASPNFPERTLDSIRAVDAPTSAWARDTSFLARQALKLCLCLLVIAAAASTGFVLIRNSLPDPAERLERDRLLAEHLDEYQEIGSFDFLDELVRSREFGDER</sequence>
<evidence type="ECO:0000313" key="2">
    <source>
        <dbReference type="Proteomes" id="UP000324233"/>
    </source>
</evidence>
<evidence type="ECO:0000313" key="1">
    <source>
        <dbReference type="EMBL" id="QEH33652.1"/>
    </source>
</evidence>
<protein>
    <submittedName>
        <fullName evidence="1">Uncharacterized protein</fullName>
    </submittedName>
</protein>
<name>A0A5B9VZ76_9BACT</name>
<dbReference type="EMBL" id="CP042997">
    <property type="protein sequence ID" value="QEH33652.1"/>
    <property type="molecule type" value="Genomic_DNA"/>
</dbReference>
<gene>
    <name evidence="1" type="ORF">OJF2_21560</name>
</gene>